<comment type="caution">
    <text evidence="2">The sequence shown here is derived from an EMBL/GenBank/DDBJ whole genome shotgun (WGS) entry which is preliminary data.</text>
</comment>
<feature type="transmembrane region" description="Helical" evidence="1">
    <location>
        <begin position="53"/>
        <end position="71"/>
    </location>
</feature>
<organism evidence="2 3">
    <name type="scientific">Pleurodeles waltl</name>
    <name type="common">Iberian ribbed newt</name>
    <dbReference type="NCBI Taxonomy" id="8319"/>
    <lineage>
        <taxon>Eukaryota</taxon>
        <taxon>Metazoa</taxon>
        <taxon>Chordata</taxon>
        <taxon>Craniata</taxon>
        <taxon>Vertebrata</taxon>
        <taxon>Euteleostomi</taxon>
        <taxon>Amphibia</taxon>
        <taxon>Batrachia</taxon>
        <taxon>Caudata</taxon>
        <taxon>Salamandroidea</taxon>
        <taxon>Salamandridae</taxon>
        <taxon>Pleurodelinae</taxon>
        <taxon>Pleurodeles</taxon>
    </lineage>
</organism>
<gene>
    <name evidence="2" type="ORF">NDU88_006177</name>
</gene>
<evidence type="ECO:0000313" key="3">
    <source>
        <dbReference type="Proteomes" id="UP001066276"/>
    </source>
</evidence>
<evidence type="ECO:0000256" key="1">
    <source>
        <dbReference type="SAM" id="Phobius"/>
    </source>
</evidence>
<dbReference type="AlphaFoldDB" id="A0AAV7TCQ1"/>
<keyword evidence="1" id="KW-0472">Membrane</keyword>
<accession>A0AAV7TCQ1</accession>
<reference evidence="2" key="1">
    <citation type="journal article" date="2022" name="bioRxiv">
        <title>Sequencing and chromosome-scale assembly of the giantPleurodeles waltlgenome.</title>
        <authorList>
            <person name="Brown T."/>
            <person name="Elewa A."/>
            <person name="Iarovenko S."/>
            <person name="Subramanian E."/>
            <person name="Araus A.J."/>
            <person name="Petzold A."/>
            <person name="Susuki M."/>
            <person name="Suzuki K.-i.T."/>
            <person name="Hayashi T."/>
            <person name="Toyoda A."/>
            <person name="Oliveira C."/>
            <person name="Osipova E."/>
            <person name="Leigh N.D."/>
            <person name="Simon A."/>
            <person name="Yun M.H."/>
        </authorList>
    </citation>
    <scope>NUCLEOTIDE SEQUENCE</scope>
    <source>
        <strain evidence="2">20211129_DDA</strain>
        <tissue evidence="2">Liver</tissue>
    </source>
</reference>
<evidence type="ECO:0000313" key="2">
    <source>
        <dbReference type="EMBL" id="KAJ1174355.1"/>
    </source>
</evidence>
<proteinExistence type="predicted"/>
<dbReference type="EMBL" id="JANPWB010000007">
    <property type="protein sequence ID" value="KAJ1174355.1"/>
    <property type="molecule type" value="Genomic_DNA"/>
</dbReference>
<keyword evidence="1" id="KW-0812">Transmembrane</keyword>
<keyword evidence="1" id="KW-1133">Transmembrane helix</keyword>
<sequence length="81" mass="9344">MFTGILVARTTYAPLSQSASNDYVKSRVLRRAWIHLPLRCEEFDVLLYGRKTVQVGLFLIYIGALLSRYLLEMTSLNTLYI</sequence>
<protein>
    <submittedName>
        <fullName evidence="2">Uncharacterized protein</fullName>
    </submittedName>
</protein>
<dbReference type="Proteomes" id="UP001066276">
    <property type="component" value="Chromosome 4_1"/>
</dbReference>
<name>A0AAV7TCQ1_PLEWA</name>
<keyword evidence="3" id="KW-1185">Reference proteome</keyword>